<dbReference type="PANTHER" id="PTHR31350:SF21">
    <property type="entry name" value="F-BOX ONLY PROTEIN 21"/>
    <property type="match status" value="1"/>
</dbReference>
<dbReference type="AlphaFoldDB" id="A0A4Y2GX04"/>
<dbReference type="Proteomes" id="UP000499080">
    <property type="component" value="Unassembled WGS sequence"/>
</dbReference>
<evidence type="ECO:0000259" key="1">
    <source>
        <dbReference type="Pfam" id="PF13369"/>
    </source>
</evidence>
<accession>A0A4Y2GX04</accession>
<gene>
    <name evidence="2" type="primary">FBXO21_0</name>
    <name evidence="2" type="ORF">AVEN_157014_1</name>
</gene>
<sequence>MFVSPISCSGMKTPSNLYIYAPNAQVLEDSFWEPHLCKVILNAINEVMFNKLKFCGSADIFTCPENNYIDKVLSTRSGYPSTLSIIYATIAAQLGVHCLPVCFPGHFLLKWLERPYLPGAEAFTFIDVYDRGTFKTLDKLIDLTSGYDRLSESWGEAISPTRVFTTMCWSLVEIGRQQDGDGKGLLNLCNALELLSILTPADTDHKLLLVRVYMHLCVNMARVISLLQEITESDPNATGLVSYLYRSAITTLETQRIKAEARKLKCQPRNGVHGVEFAVGMVMKHKKYKLILLSHSNKFIDPALSFHYVARLQIKKSYKEKINERKSPLIWTPGCTASTHVYELPLSERRGHTRHLCIEEEHLFSSSWFTNFPQSIGDAPVLFSHSGRISLRLVPSRKPEQEVYISRASLRVISCTTPSIAQNWCKHGHAPQKTHRNSPARGIVHFAPPCHRCKTALFRRKTQSQNVLSEGK</sequence>
<comment type="caution">
    <text evidence="2">The sequence shown here is derived from an EMBL/GenBank/DDBJ whole genome shotgun (WGS) entry which is preliminary data.</text>
</comment>
<evidence type="ECO:0000313" key="2">
    <source>
        <dbReference type="EMBL" id="GBM57048.1"/>
    </source>
</evidence>
<name>A0A4Y2GX04_ARAVE</name>
<dbReference type="EMBL" id="BGPR01001575">
    <property type="protein sequence ID" value="GBM57048.1"/>
    <property type="molecule type" value="Genomic_DNA"/>
</dbReference>
<evidence type="ECO:0000313" key="3">
    <source>
        <dbReference type="Proteomes" id="UP000499080"/>
    </source>
</evidence>
<dbReference type="PANTHER" id="PTHR31350">
    <property type="entry name" value="SI:DKEY-261L7.2"/>
    <property type="match status" value="1"/>
</dbReference>
<protein>
    <submittedName>
        <fullName evidence="2">F-box only protein 21</fullName>
    </submittedName>
</protein>
<dbReference type="OrthoDB" id="28868at2759"/>
<dbReference type="InterPro" id="IPR032698">
    <property type="entry name" value="SirB1_N"/>
</dbReference>
<proteinExistence type="predicted"/>
<dbReference type="Pfam" id="PF13369">
    <property type="entry name" value="Transglut_core2"/>
    <property type="match status" value="1"/>
</dbReference>
<feature type="domain" description="Protein SirB1 N-terminal" evidence="1">
    <location>
        <begin position="39"/>
        <end position="147"/>
    </location>
</feature>
<reference evidence="2 3" key="1">
    <citation type="journal article" date="2019" name="Sci. Rep.">
        <title>Orb-weaving spider Araneus ventricosus genome elucidates the spidroin gene catalogue.</title>
        <authorList>
            <person name="Kono N."/>
            <person name="Nakamura H."/>
            <person name="Ohtoshi R."/>
            <person name="Moran D.A.P."/>
            <person name="Shinohara A."/>
            <person name="Yoshida Y."/>
            <person name="Fujiwara M."/>
            <person name="Mori M."/>
            <person name="Tomita M."/>
            <person name="Arakawa K."/>
        </authorList>
    </citation>
    <scope>NUCLEOTIDE SEQUENCE [LARGE SCALE GENOMIC DNA]</scope>
</reference>
<keyword evidence="3" id="KW-1185">Reference proteome</keyword>
<organism evidence="2 3">
    <name type="scientific">Araneus ventricosus</name>
    <name type="common">Orbweaver spider</name>
    <name type="synonym">Epeira ventricosa</name>
    <dbReference type="NCBI Taxonomy" id="182803"/>
    <lineage>
        <taxon>Eukaryota</taxon>
        <taxon>Metazoa</taxon>
        <taxon>Ecdysozoa</taxon>
        <taxon>Arthropoda</taxon>
        <taxon>Chelicerata</taxon>
        <taxon>Arachnida</taxon>
        <taxon>Araneae</taxon>
        <taxon>Araneomorphae</taxon>
        <taxon>Entelegynae</taxon>
        <taxon>Araneoidea</taxon>
        <taxon>Araneidae</taxon>
        <taxon>Araneus</taxon>
    </lineage>
</organism>